<dbReference type="STRING" id="655819.J5K4I9"/>
<dbReference type="InterPro" id="IPR027377">
    <property type="entry name" value="ZAR1/RTP1-5-like_Znf-3CxxC"/>
</dbReference>
<dbReference type="RefSeq" id="XP_008595330.1">
    <property type="nucleotide sequence ID" value="XM_008597108.1"/>
</dbReference>
<dbReference type="PROSITE" id="PS50157">
    <property type="entry name" value="ZINC_FINGER_C2H2_2"/>
    <property type="match status" value="2"/>
</dbReference>
<evidence type="ECO:0000313" key="7">
    <source>
        <dbReference type="EMBL" id="EJP68976.1"/>
    </source>
</evidence>
<sequence length="326" mass="37611">MPNIRNSSMHPYLHPRVQSLLDDDQLNFTFRPRGEKSHPIKYKDSNVTGKFQCGNKKCAKKWSSKCIAIVIRLFRDNKYTVLVYHQRCERCDALALPTLDETYEERVAKWLKIWSGINVPRVHHESKQTRPHHRSRCEGCKAGHYGDFIDPALLSAQHSQAQADNPMAGELATENYSYTPQPETSMRMQQHSAGQTLSSTSVDVGEGSSSATAPILVTYEQDQSASVNHILPCEKDGRFYCPFSECNESFEIRSLLQKHVKRHTRPLKCDYYADCKFRSAEQRELDRHMQVHLPEEEKTVYKCNYQGCTKVYSRSDKLAKHEKDKH</sequence>
<dbReference type="SUPFAM" id="SSF57667">
    <property type="entry name" value="beta-beta-alpha zinc fingers"/>
    <property type="match status" value="2"/>
</dbReference>
<keyword evidence="3" id="KW-0862">Zinc</keyword>
<dbReference type="InParanoid" id="J5K4I9"/>
<evidence type="ECO:0000256" key="2">
    <source>
        <dbReference type="ARBA" id="ARBA00022771"/>
    </source>
</evidence>
<accession>J5K4I9</accession>
<dbReference type="SMART" id="SM00355">
    <property type="entry name" value="ZnF_C2H2"/>
    <property type="match status" value="3"/>
</dbReference>
<protein>
    <submittedName>
        <fullName evidence="7">Zinc finger protein Nv-ZicA</fullName>
    </submittedName>
</protein>
<evidence type="ECO:0000256" key="3">
    <source>
        <dbReference type="ARBA" id="ARBA00022833"/>
    </source>
</evidence>
<reference evidence="7 8" key="1">
    <citation type="journal article" date="2012" name="Sci. Rep.">
        <title>Genomic perspectives on the evolution of fungal entomopathogenicity in Beauveria bassiana.</title>
        <authorList>
            <person name="Xiao G."/>
            <person name="Ying S.H."/>
            <person name="Zheng P."/>
            <person name="Wang Z.L."/>
            <person name="Zhang S."/>
            <person name="Xie X.Q."/>
            <person name="Shang Y."/>
            <person name="St Leger R.J."/>
            <person name="Zhao G.P."/>
            <person name="Wang C."/>
            <person name="Feng M.G."/>
        </authorList>
    </citation>
    <scope>NUCLEOTIDE SEQUENCE [LARGE SCALE GENOMIC DNA]</scope>
    <source>
        <strain evidence="7 8">ARSEF 2860</strain>
    </source>
</reference>
<evidence type="ECO:0000259" key="6">
    <source>
        <dbReference type="PROSITE" id="PS50157"/>
    </source>
</evidence>
<evidence type="ECO:0000256" key="4">
    <source>
        <dbReference type="PROSITE-ProRule" id="PRU00042"/>
    </source>
</evidence>
<keyword evidence="1" id="KW-0479">Metal-binding</keyword>
<dbReference type="Proteomes" id="UP000002762">
    <property type="component" value="Unassembled WGS sequence"/>
</dbReference>
<keyword evidence="2 4" id="KW-0863">Zinc-finger</keyword>
<dbReference type="Gene3D" id="3.30.160.60">
    <property type="entry name" value="Classic Zinc Finger"/>
    <property type="match status" value="2"/>
</dbReference>
<dbReference type="SMART" id="SM01328">
    <property type="entry name" value="zf-3CxxC"/>
    <property type="match status" value="1"/>
</dbReference>
<evidence type="ECO:0000256" key="1">
    <source>
        <dbReference type="ARBA" id="ARBA00022723"/>
    </source>
</evidence>
<dbReference type="OrthoDB" id="8121437at2759"/>
<gene>
    <name evidence="7" type="ORF">BBA_02011</name>
</gene>
<dbReference type="InterPro" id="IPR036236">
    <property type="entry name" value="Znf_C2H2_sf"/>
</dbReference>
<evidence type="ECO:0000256" key="5">
    <source>
        <dbReference type="SAM" id="MobiDB-lite"/>
    </source>
</evidence>
<feature type="region of interest" description="Disordered" evidence="5">
    <location>
        <begin position="180"/>
        <end position="205"/>
    </location>
</feature>
<dbReference type="InterPro" id="IPR013087">
    <property type="entry name" value="Znf_C2H2_type"/>
</dbReference>
<name>J5K4I9_BEAB2</name>
<dbReference type="GeneID" id="19885023"/>
<dbReference type="PROSITE" id="PS00028">
    <property type="entry name" value="ZINC_FINGER_C2H2_1"/>
    <property type="match status" value="2"/>
</dbReference>
<feature type="domain" description="C2H2-type" evidence="6">
    <location>
        <begin position="301"/>
        <end position="326"/>
    </location>
</feature>
<feature type="domain" description="C2H2-type" evidence="6">
    <location>
        <begin position="239"/>
        <end position="268"/>
    </location>
</feature>
<dbReference type="EMBL" id="JH725153">
    <property type="protein sequence ID" value="EJP68976.1"/>
    <property type="molecule type" value="Genomic_DNA"/>
</dbReference>
<dbReference type="GO" id="GO:0008270">
    <property type="term" value="F:zinc ion binding"/>
    <property type="evidence" value="ECO:0007669"/>
    <property type="project" value="UniProtKB-KW"/>
</dbReference>
<proteinExistence type="predicted"/>
<evidence type="ECO:0000313" key="8">
    <source>
        <dbReference type="Proteomes" id="UP000002762"/>
    </source>
</evidence>
<dbReference type="HOGENOM" id="CLU_852547_0_0_1"/>
<keyword evidence="8" id="KW-1185">Reference proteome</keyword>
<dbReference type="Pfam" id="PF13695">
    <property type="entry name" value="Zn_ribbon_3CxxC"/>
    <property type="match status" value="1"/>
</dbReference>
<dbReference type="AlphaFoldDB" id="J5K4I9"/>
<organism evidence="7 8">
    <name type="scientific">Beauveria bassiana (strain ARSEF 2860)</name>
    <name type="common">White muscardine disease fungus</name>
    <name type="synonym">Tritirachium shiotae</name>
    <dbReference type="NCBI Taxonomy" id="655819"/>
    <lineage>
        <taxon>Eukaryota</taxon>
        <taxon>Fungi</taxon>
        <taxon>Dikarya</taxon>
        <taxon>Ascomycota</taxon>
        <taxon>Pezizomycotina</taxon>
        <taxon>Sordariomycetes</taxon>
        <taxon>Hypocreomycetidae</taxon>
        <taxon>Hypocreales</taxon>
        <taxon>Cordycipitaceae</taxon>
        <taxon>Beauveria</taxon>
    </lineage>
</organism>